<dbReference type="AlphaFoldDB" id="A0A2I1FRG2"/>
<reference evidence="1 2" key="1">
    <citation type="submission" date="2017-10" db="EMBL/GenBank/DDBJ databases">
        <title>Extensive intraspecific genome diversity in a model arbuscular mycorrhizal fungus.</title>
        <authorList>
            <person name="Chen E.C.H."/>
            <person name="Morin E."/>
            <person name="Baudet D."/>
            <person name="Noel J."/>
            <person name="Ndikumana S."/>
            <person name="Charron P."/>
            <person name="St-Onge C."/>
            <person name="Giorgi J."/>
            <person name="Grigoriev I.V."/>
            <person name="Roux C."/>
            <person name="Martin F.M."/>
            <person name="Corradi N."/>
        </authorList>
    </citation>
    <scope>NUCLEOTIDE SEQUENCE [LARGE SCALE GENOMIC DNA]</scope>
    <source>
        <strain evidence="1 2">A1</strain>
    </source>
</reference>
<name>A0A2I1FRG2_9GLOM</name>
<dbReference type="EMBL" id="LLXH01009935">
    <property type="protein sequence ID" value="PKC50471.1"/>
    <property type="molecule type" value="Genomic_DNA"/>
</dbReference>
<evidence type="ECO:0000313" key="1">
    <source>
        <dbReference type="EMBL" id="PKC50471.1"/>
    </source>
</evidence>
<gene>
    <name evidence="1" type="ORF">RhiirA1_486281</name>
</gene>
<protein>
    <submittedName>
        <fullName evidence="1">Uncharacterized protein</fullName>
    </submittedName>
</protein>
<accession>A0A2I1FRG2</accession>
<organism evidence="1 2">
    <name type="scientific">Rhizophagus irregularis</name>
    <dbReference type="NCBI Taxonomy" id="588596"/>
    <lineage>
        <taxon>Eukaryota</taxon>
        <taxon>Fungi</taxon>
        <taxon>Fungi incertae sedis</taxon>
        <taxon>Mucoromycota</taxon>
        <taxon>Glomeromycotina</taxon>
        <taxon>Glomeromycetes</taxon>
        <taxon>Glomerales</taxon>
        <taxon>Glomeraceae</taxon>
        <taxon>Rhizophagus</taxon>
    </lineage>
</organism>
<dbReference type="Proteomes" id="UP000232688">
    <property type="component" value="Unassembled WGS sequence"/>
</dbReference>
<proteinExistence type="predicted"/>
<sequence length="53" mass="6330">MQNIKVHFEFFKSRSTSGKWNWTSLIGPDKKEILRKLFLSDQEIDAFEIDAKR</sequence>
<reference evidence="1 2" key="2">
    <citation type="submission" date="2017-10" db="EMBL/GenBank/DDBJ databases">
        <title>Genome analyses suggest a sexual origin of heterokaryosis in a supposedly ancient asexual fungus.</title>
        <authorList>
            <person name="Corradi N."/>
            <person name="Sedzielewska K."/>
            <person name="Noel J."/>
            <person name="Charron P."/>
            <person name="Farinelli L."/>
            <person name="Marton T."/>
            <person name="Kruger M."/>
            <person name="Pelin A."/>
            <person name="Brachmann A."/>
            <person name="Corradi N."/>
        </authorList>
    </citation>
    <scope>NUCLEOTIDE SEQUENCE [LARGE SCALE GENOMIC DNA]</scope>
    <source>
        <strain evidence="1 2">A1</strain>
    </source>
</reference>
<comment type="caution">
    <text evidence="1">The sequence shown here is derived from an EMBL/GenBank/DDBJ whole genome shotgun (WGS) entry which is preliminary data.</text>
</comment>
<dbReference type="VEuPathDB" id="FungiDB:RhiirA1_486281"/>
<dbReference type="OrthoDB" id="2409129at2759"/>
<evidence type="ECO:0000313" key="2">
    <source>
        <dbReference type="Proteomes" id="UP000232688"/>
    </source>
</evidence>